<protein>
    <submittedName>
        <fullName evidence="1">Uncharacterized protein</fullName>
    </submittedName>
</protein>
<evidence type="ECO:0000313" key="2">
    <source>
        <dbReference type="Proteomes" id="UP000268014"/>
    </source>
</evidence>
<dbReference type="EMBL" id="UZAF01022947">
    <property type="protein sequence ID" value="VDO87855.1"/>
    <property type="molecule type" value="Genomic_DNA"/>
</dbReference>
<sequence>MWLDPLLPPQLLPQMALQMHNKPPCLLLQLLLQCHSPPPFQFASLRSEECAPSDSPALLAASPPPRLPSKGTMTASCVNSLSSFLKSSKDEFGSLHRSLVEQAQIN</sequence>
<keyword evidence="2" id="KW-1185">Reference proteome</keyword>
<evidence type="ECO:0000313" key="1">
    <source>
        <dbReference type="EMBL" id="VDO87855.1"/>
    </source>
</evidence>
<organism evidence="1 2">
    <name type="scientific">Haemonchus placei</name>
    <name type="common">Barber's pole worm</name>
    <dbReference type="NCBI Taxonomy" id="6290"/>
    <lineage>
        <taxon>Eukaryota</taxon>
        <taxon>Metazoa</taxon>
        <taxon>Ecdysozoa</taxon>
        <taxon>Nematoda</taxon>
        <taxon>Chromadorea</taxon>
        <taxon>Rhabditida</taxon>
        <taxon>Rhabditina</taxon>
        <taxon>Rhabditomorpha</taxon>
        <taxon>Strongyloidea</taxon>
        <taxon>Trichostrongylidae</taxon>
        <taxon>Haemonchus</taxon>
    </lineage>
</organism>
<dbReference type="AlphaFoldDB" id="A0A3P8CU43"/>
<gene>
    <name evidence="1" type="ORF">HPLM_LOCUS21093</name>
</gene>
<dbReference type="Proteomes" id="UP000268014">
    <property type="component" value="Unassembled WGS sequence"/>
</dbReference>
<name>A0A3P8CU43_HAEPC</name>
<proteinExistence type="predicted"/>
<accession>A0A3P8CU43</accession>
<reference evidence="1 2" key="1">
    <citation type="submission" date="2018-11" db="EMBL/GenBank/DDBJ databases">
        <authorList>
            <consortium name="Pathogen Informatics"/>
        </authorList>
    </citation>
    <scope>NUCLEOTIDE SEQUENCE [LARGE SCALE GENOMIC DNA]</scope>
    <source>
        <strain evidence="1 2">MHpl1</strain>
    </source>
</reference>